<comment type="caution">
    <text evidence="4">The sequence shown here is derived from an EMBL/GenBank/DDBJ whole genome shotgun (WGS) entry which is preliminary data.</text>
</comment>
<organism evidence="4">
    <name type="scientific">marine sediment metagenome</name>
    <dbReference type="NCBI Taxonomy" id="412755"/>
    <lineage>
        <taxon>unclassified sequences</taxon>
        <taxon>metagenomes</taxon>
        <taxon>ecological metagenomes</taxon>
    </lineage>
</organism>
<dbReference type="PRINTS" id="PR01011">
    <property type="entry name" value="GLUTPROXDASE"/>
</dbReference>
<evidence type="ECO:0000313" key="4">
    <source>
        <dbReference type="EMBL" id="KKN64248.1"/>
    </source>
</evidence>
<dbReference type="InterPro" id="IPR029759">
    <property type="entry name" value="GPX_AS"/>
</dbReference>
<dbReference type="Pfam" id="PF00255">
    <property type="entry name" value="GSHPx"/>
    <property type="match status" value="1"/>
</dbReference>
<keyword evidence="2" id="KW-0575">Peroxidase</keyword>
<dbReference type="AlphaFoldDB" id="A0A0F9VEN4"/>
<dbReference type="PANTHER" id="PTHR11592">
    <property type="entry name" value="GLUTATHIONE PEROXIDASE"/>
    <property type="match status" value="1"/>
</dbReference>
<evidence type="ECO:0000256" key="2">
    <source>
        <dbReference type="ARBA" id="ARBA00022559"/>
    </source>
</evidence>
<gene>
    <name evidence="4" type="ORF">LCGC14_0493500</name>
</gene>
<evidence type="ECO:0008006" key="5">
    <source>
        <dbReference type="Google" id="ProtNLM"/>
    </source>
</evidence>
<dbReference type="FunFam" id="3.40.30.10:FF:000010">
    <property type="entry name" value="Glutathione peroxidase"/>
    <property type="match status" value="1"/>
</dbReference>
<accession>A0A0F9VEN4</accession>
<dbReference type="CDD" id="cd00340">
    <property type="entry name" value="GSH_Peroxidase"/>
    <property type="match status" value="1"/>
</dbReference>
<proteinExistence type="inferred from homology"/>
<dbReference type="InterPro" id="IPR036249">
    <property type="entry name" value="Thioredoxin-like_sf"/>
</dbReference>
<sequence>MNKHLQDIRLKTINGQEVTLKDYAGKVIVIVNVASKCGLTPQYSSLERLYREHAEEGLVVLGFPANDFREQEPGTDQQIAEFCSAEYQVTFPLFSKIAVSGAQQHPLYGALISARPTTLGEGVMRQRLIDFGIAVNSVPEVLWNFEKFLISREGEVVGRFAPDMDVSDARIQKEIQVLL</sequence>
<dbReference type="EMBL" id="LAZR01000562">
    <property type="protein sequence ID" value="KKN64248.1"/>
    <property type="molecule type" value="Genomic_DNA"/>
</dbReference>
<name>A0A0F9VEN4_9ZZZZ</name>
<evidence type="ECO:0000256" key="3">
    <source>
        <dbReference type="ARBA" id="ARBA00023002"/>
    </source>
</evidence>
<dbReference type="GO" id="GO:0004601">
    <property type="term" value="F:peroxidase activity"/>
    <property type="evidence" value="ECO:0007669"/>
    <property type="project" value="UniProtKB-KW"/>
</dbReference>
<dbReference type="GO" id="GO:0034599">
    <property type="term" value="P:cellular response to oxidative stress"/>
    <property type="evidence" value="ECO:0007669"/>
    <property type="project" value="TreeGrafter"/>
</dbReference>
<reference evidence="4" key="1">
    <citation type="journal article" date="2015" name="Nature">
        <title>Complex archaea that bridge the gap between prokaryotes and eukaryotes.</title>
        <authorList>
            <person name="Spang A."/>
            <person name="Saw J.H."/>
            <person name="Jorgensen S.L."/>
            <person name="Zaremba-Niedzwiedzka K."/>
            <person name="Martijn J."/>
            <person name="Lind A.E."/>
            <person name="van Eijk R."/>
            <person name="Schleper C."/>
            <person name="Guy L."/>
            <person name="Ettema T.J."/>
        </authorList>
    </citation>
    <scope>NUCLEOTIDE SEQUENCE</scope>
</reference>
<dbReference type="PANTHER" id="PTHR11592:SF40">
    <property type="entry name" value="THIOREDOXIN_GLUTATHIONE PEROXIDASE BTUE"/>
    <property type="match status" value="1"/>
</dbReference>
<evidence type="ECO:0000256" key="1">
    <source>
        <dbReference type="ARBA" id="ARBA00006926"/>
    </source>
</evidence>
<dbReference type="InterPro" id="IPR000889">
    <property type="entry name" value="Glutathione_peroxidase"/>
</dbReference>
<dbReference type="PROSITE" id="PS00460">
    <property type="entry name" value="GLUTATHIONE_PEROXID_1"/>
    <property type="match status" value="1"/>
</dbReference>
<protein>
    <recommendedName>
        <fullName evidence="5">Glutathione peroxidase</fullName>
    </recommendedName>
</protein>
<comment type="similarity">
    <text evidence="1">Belongs to the glutathione peroxidase family.</text>
</comment>
<keyword evidence="3" id="KW-0560">Oxidoreductase</keyword>
<dbReference type="SUPFAM" id="SSF52833">
    <property type="entry name" value="Thioredoxin-like"/>
    <property type="match status" value="1"/>
</dbReference>
<dbReference type="PROSITE" id="PS51355">
    <property type="entry name" value="GLUTATHIONE_PEROXID_3"/>
    <property type="match status" value="1"/>
</dbReference>
<dbReference type="PIRSF" id="PIRSF000303">
    <property type="entry name" value="Glutathion_perox"/>
    <property type="match status" value="1"/>
</dbReference>
<dbReference type="Gene3D" id="3.40.30.10">
    <property type="entry name" value="Glutaredoxin"/>
    <property type="match status" value="1"/>
</dbReference>